<name>A0ABY8VAA7_9FLAO</name>
<organism evidence="1 2">
    <name type="scientific">Empedobacter falsenii</name>
    <dbReference type="NCBI Taxonomy" id="343874"/>
    <lineage>
        <taxon>Bacteria</taxon>
        <taxon>Pseudomonadati</taxon>
        <taxon>Bacteroidota</taxon>
        <taxon>Flavobacteriia</taxon>
        <taxon>Flavobacteriales</taxon>
        <taxon>Weeksellaceae</taxon>
        <taxon>Empedobacter</taxon>
    </lineage>
</organism>
<evidence type="ECO:0000313" key="2">
    <source>
        <dbReference type="Proteomes" id="UP001223501"/>
    </source>
</evidence>
<protein>
    <submittedName>
        <fullName evidence="1">Uncharacterized protein</fullName>
    </submittedName>
</protein>
<gene>
    <name evidence="1" type="ORF">OBA43_05300</name>
</gene>
<proteinExistence type="predicted"/>
<dbReference type="RefSeq" id="WP_284584076.1">
    <property type="nucleotide sequence ID" value="NZ_CP106831.1"/>
</dbReference>
<reference evidence="1 2" key="1">
    <citation type="submission" date="2022-09" db="EMBL/GenBank/DDBJ databases">
        <title>Whole genome sequencing analysis of tet(X)-positive Empedobacter falsenii YWS9-3.</title>
        <authorList>
            <person name="Chen C."/>
            <person name="Lv Y.-L."/>
        </authorList>
    </citation>
    <scope>NUCLEOTIDE SEQUENCE [LARGE SCALE GENOMIC DNA]</scope>
    <source>
        <strain evidence="1 2">YWS9-3_T</strain>
    </source>
</reference>
<accession>A0ABY8VAA7</accession>
<dbReference type="Proteomes" id="UP001223501">
    <property type="component" value="Chromosome"/>
</dbReference>
<evidence type="ECO:0000313" key="1">
    <source>
        <dbReference type="EMBL" id="WIH98344.1"/>
    </source>
</evidence>
<sequence length="87" mass="10136">MDKKKIYTHPIFVTELISKLTVLELFDIIKDFEVYQQIRLSNNESDKGNITYGIIVNNHHFEGDEKETKIFLIGLLLSQKQRGVINV</sequence>
<keyword evidence="2" id="KW-1185">Reference proteome</keyword>
<dbReference type="EMBL" id="CP106831">
    <property type="protein sequence ID" value="WIH98344.1"/>
    <property type="molecule type" value="Genomic_DNA"/>
</dbReference>